<dbReference type="Proteomes" id="UP000008632">
    <property type="component" value="Chromosome"/>
</dbReference>
<dbReference type="RefSeq" id="WP_013534367.1">
    <property type="nucleotide sequence ID" value="NC_014924.1"/>
</dbReference>
<accession>E6WQT8</accession>
<proteinExistence type="predicted"/>
<dbReference type="HOGENOM" id="CLU_2719397_0_0_6"/>
<organism evidence="1 2">
    <name type="scientific">Pseudoxanthomonas suwonensis (strain 11-1)</name>
    <dbReference type="NCBI Taxonomy" id="743721"/>
    <lineage>
        <taxon>Bacteria</taxon>
        <taxon>Pseudomonadati</taxon>
        <taxon>Pseudomonadota</taxon>
        <taxon>Gammaproteobacteria</taxon>
        <taxon>Lysobacterales</taxon>
        <taxon>Lysobacteraceae</taxon>
        <taxon>Pseudoxanthomonas</taxon>
    </lineage>
</organism>
<evidence type="ECO:0000313" key="1">
    <source>
        <dbReference type="EMBL" id="ADV26537.1"/>
    </source>
</evidence>
<keyword evidence="2" id="KW-1185">Reference proteome</keyword>
<reference evidence="1 2" key="1">
    <citation type="submission" date="2011-01" db="EMBL/GenBank/DDBJ databases">
        <title>Complete sequence of Pseudoxanthomonas suwonensis 11-1.</title>
        <authorList>
            <consortium name="US DOE Joint Genome Institute"/>
            <person name="Lucas S."/>
            <person name="Copeland A."/>
            <person name="Lapidus A."/>
            <person name="Cheng J.-F."/>
            <person name="Goodwin L."/>
            <person name="Pitluck S."/>
            <person name="Teshima H."/>
            <person name="Detter J.C."/>
            <person name="Han C."/>
            <person name="Tapia R."/>
            <person name="Land M."/>
            <person name="Hauser L."/>
            <person name="Kyrpides N."/>
            <person name="Ivanova N."/>
            <person name="Ovchinnikova G."/>
            <person name="Siebers A.K."/>
            <person name="Allgaier M."/>
            <person name="Thelen M.P."/>
            <person name="Hugenholtz P."/>
            <person name="Gladden J."/>
            <person name="Woyke T."/>
        </authorList>
    </citation>
    <scope>NUCLEOTIDE SEQUENCE [LARGE SCALE GENOMIC DNA]</scope>
    <source>
        <strain evidence="2">11-1</strain>
    </source>
</reference>
<dbReference type="eggNOG" id="ENOG5030TDN">
    <property type="taxonomic scope" value="Bacteria"/>
</dbReference>
<name>E6WQT8_PSEUU</name>
<evidence type="ECO:0000313" key="2">
    <source>
        <dbReference type="Proteomes" id="UP000008632"/>
    </source>
</evidence>
<protein>
    <submittedName>
        <fullName evidence="1">Uncharacterized protein</fullName>
    </submittedName>
</protein>
<gene>
    <name evidence="1" type="ordered locus">Psesu_0684</name>
</gene>
<dbReference type="AlphaFoldDB" id="E6WQT8"/>
<sequence>MATEDPRHRAHGRASLQQRIHDFRKAYRKARDWRCEPPTALMAAIRFALTGDSGRFVSHDGARLSRIYRDGD</sequence>
<dbReference type="KEGG" id="psu:Psesu_0684"/>
<dbReference type="EMBL" id="CP002446">
    <property type="protein sequence ID" value="ADV26537.1"/>
    <property type="molecule type" value="Genomic_DNA"/>
</dbReference>
<dbReference type="OrthoDB" id="6942101at2"/>